<evidence type="ECO:0000313" key="1">
    <source>
        <dbReference type="EMBL" id="VVJ21883.1"/>
    </source>
</evidence>
<dbReference type="Proteomes" id="UP000399805">
    <property type="component" value="Unassembled WGS sequence"/>
</dbReference>
<dbReference type="EMBL" id="CABVGP010000002">
    <property type="protein sequence ID" value="VVJ21883.1"/>
    <property type="molecule type" value="Genomic_DNA"/>
</dbReference>
<keyword evidence="2" id="KW-1185">Reference proteome</keyword>
<protein>
    <recommendedName>
        <fullName evidence="3">DUF2267 domain-containing protein</fullName>
    </recommendedName>
</protein>
<accession>A0A6I8M2W3</accession>
<reference evidence="1 2" key="1">
    <citation type="submission" date="2019-09" db="EMBL/GenBank/DDBJ databases">
        <authorList>
            <person name="Leyn A S."/>
        </authorList>
    </citation>
    <scope>NUCLEOTIDE SEQUENCE [LARGE SCALE GENOMIC DNA]</scope>
    <source>
        <strain evidence="1">AA231_1</strain>
    </source>
</reference>
<evidence type="ECO:0000313" key="2">
    <source>
        <dbReference type="Proteomes" id="UP000399805"/>
    </source>
</evidence>
<gene>
    <name evidence="1" type="ORF">AA23TX_06897</name>
</gene>
<proteinExistence type="predicted"/>
<dbReference type="RefSeq" id="WP_155546728.1">
    <property type="nucleotide sequence ID" value="NZ_CABVGP010000002.1"/>
</dbReference>
<name>A0A6I8M2W3_9PSEU</name>
<dbReference type="Pfam" id="PF10025">
    <property type="entry name" value="DUF2267"/>
    <property type="match status" value="1"/>
</dbReference>
<dbReference type="Gene3D" id="1.10.490.110">
    <property type="entry name" value="Uncharacterized conserved protein DUF2267"/>
    <property type="match status" value="1"/>
</dbReference>
<sequence length="137" mass="15049">MDYHQFVDEVAERADVSREQAEALTRATLWTLGERITGGEARHIAGQLPVELQTRLIAAEEEAEGFSLDEFIRRTAERAGVDRGTADIGTAAVFATLRDTISGDDVRHMMSQLPLEFREVAPGPRLSDVRVTGGDLP</sequence>
<evidence type="ECO:0008006" key="3">
    <source>
        <dbReference type="Google" id="ProtNLM"/>
    </source>
</evidence>
<organism evidence="1 2">
    <name type="scientific">Amycolatopsis camponoti</name>
    <dbReference type="NCBI Taxonomy" id="2606593"/>
    <lineage>
        <taxon>Bacteria</taxon>
        <taxon>Bacillati</taxon>
        <taxon>Actinomycetota</taxon>
        <taxon>Actinomycetes</taxon>
        <taxon>Pseudonocardiales</taxon>
        <taxon>Pseudonocardiaceae</taxon>
        <taxon>Amycolatopsis</taxon>
    </lineage>
</organism>
<dbReference type="InterPro" id="IPR018727">
    <property type="entry name" value="DUF2267"/>
</dbReference>
<dbReference type="InterPro" id="IPR038282">
    <property type="entry name" value="DUF2267_sf"/>
</dbReference>
<dbReference type="AlphaFoldDB" id="A0A6I8M2W3"/>